<accession>A0A9N7UTQ3</accession>
<dbReference type="AlphaFoldDB" id="A0A9N7UTQ3"/>
<evidence type="ECO:0000313" key="3">
    <source>
        <dbReference type="Proteomes" id="UP001153269"/>
    </source>
</evidence>
<feature type="region of interest" description="Disordered" evidence="1">
    <location>
        <begin position="94"/>
        <end position="127"/>
    </location>
</feature>
<evidence type="ECO:0000313" key="2">
    <source>
        <dbReference type="EMBL" id="CAB1436458.1"/>
    </source>
</evidence>
<name>A0A9N7UTQ3_PLEPL</name>
<dbReference type="Proteomes" id="UP001153269">
    <property type="component" value="Unassembled WGS sequence"/>
</dbReference>
<keyword evidence="3" id="KW-1185">Reference proteome</keyword>
<evidence type="ECO:0000256" key="1">
    <source>
        <dbReference type="SAM" id="MobiDB-lite"/>
    </source>
</evidence>
<comment type="caution">
    <text evidence="2">The sequence shown here is derived from an EMBL/GenBank/DDBJ whole genome shotgun (WGS) entry which is preliminary data.</text>
</comment>
<protein>
    <submittedName>
        <fullName evidence="2">Uncharacterized protein</fullName>
    </submittedName>
</protein>
<gene>
    <name evidence="2" type="ORF">PLEPLA_LOCUS24491</name>
</gene>
<reference evidence="2" key="1">
    <citation type="submission" date="2020-03" db="EMBL/GenBank/DDBJ databases">
        <authorList>
            <person name="Weist P."/>
        </authorList>
    </citation>
    <scope>NUCLEOTIDE SEQUENCE</scope>
</reference>
<dbReference type="EMBL" id="CADEAL010001891">
    <property type="protein sequence ID" value="CAB1436458.1"/>
    <property type="molecule type" value="Genomic_DNA"/>
</dbReference>
<feature type="compositionally biased region" description="Low complexity" evidence="1">
    <location>
        <begin position="95"/>
        <end position="112"/>
    </location>
</feature>
<proteinExistence type="predicted"/>
<organism evidence="2 3">
    <name type="scientific">Pleuronectes platessa</name>
    <name type="common">European plaice</name>
    <dbReference type="NCBI Taxonomy" id="8262"/>
    <lineage>
        <taxon>Eukaryota</taxon>
        <taxon>Metazoa</taxon>
        <taxon>Chordata</taxon>
        <taxon>Craniata</taxon>
        <taxon>Vertebrata</taxon>
        <taxon>Euteleostomi</taxon>
        <taxon>Actinopterygii</taxon>
        <taxon>Neopterygii</taxon>
        <taxon>Teleostei</taxon>
        <taxon>Neoteleostei</taxon>
        <taxon>Acanthomorphata</taxon>
        <taxon>Carangaria</taxon>
        <taxon>Pleuronectiformes</taxon>
        <taxon>Pleuronectoidei</taxon>
        <taxon>Pleuronectidae</taxon>
        <taxon>Pleuronectes</taxon>
    </lineage>
</organism>
<sequence length="235" mass="25421">MGRWLLQSDGGRSYCGVTSVPPAQRFSVSIKVEICSTAVPLEELEGSDPRGSLLSIASSEDTDFIPSCISLDDPLEERSHQLLHLPPVVLEARGAAAAAAPSPPSSHATSASQRRERRARGGDEELHLKTSGWTGGRLPLLLLLLLLLSAAAQISEHRCTWSLLTAALQHRAADVMELESEGGSPVCCEEQKHEMKTLQIVFSPELQRQIKVYAREEESHAPSVLTHNSGGLSLF</sequence>